<dbReference type="OrthoDB" id="5072at2759"/>
<feature type="region of interest" description="Disordered" evidence="6">
    <location>
        <begin position="123"/>
        <end position="148"/>
    </location>
</feature>
<keyword evidence="4 5" id="KW-0539">Nucleus</keyword>
<evidence type="ECO:0000313" key="7">
    <source>
        <dbReference type="EMBL" id="OMJ18522.1"/>
    </source>
</evidence>
<name>A0A1R1XV57_9FUNG</name>
<dbReference type="GO" id="GO:0000027">
    <property type="term" value="P:ribosomal large subunit assembly"/>
    <property type="evidence" value="ECO:0007669"/>
    <property type="project" value="UniProtKB-UniRule"/>
</dbReference>
<proteinExistence type="inferred from homology"/>
<dbReference type="InterPro" id="IPR011687">
    <property type="entry name" value="Nop53/GLTSCR2"/>
</dbReference>
<sequence length="457" mass="51593">MSTEVSTHPKKQRTKASRKSKQSWRKNIDLTAVETGLDETRQELIKSGQLIQDQKDDSLFALDTIPEKKTAQQKKTKVLYIDSILQSTSKITVPGKQQDTSLEQKHQKQILNQGKKIKKLIKKLEENPNSVAESKRDKRQTKRPRKYDIWSEQTPVASQSKFMVDAVAEHLSKKPKIPQSSIEAKNIISPAVILPDPGMSYLPREKDRIDLVKKAAKIISVENSLVKKDESSVRKFKGNNDNSVLLERSKVILSEIDNKDPEQVSSSDKTSKKNSKVSATAQPASSHSDEAADNEDDANTVVGDSDQDTDDSDDDEDDSASDKDLVSSKKPTIRKTQLQRRKEDKLKKKIKTIAGRKTRKIKSRQFMKINKITAEFENELKEKEAARAAKNEIIKQKSLLPKKKIGRYRIKDAEIAVKLGDEVTGSLRTLQTESNLFAEAFSGIQRRNLVEPRIPVK</sequence>
<dbReference type="EMBL" id="LSSM01003252">
    <property type="protein sequence ID" value="OMJ18522.1"/>
    <property type="molecule type" value="Genomic_DNA"/>
</dbReference>
<comment type="similarity">
    <text evidence="1 5">Belongs to the NOP53 family.</text>
</comment>
<evidence type="ECO:0000256" key="2">
    <source>
        <dbReference type="ARBA" id="ARBA00018339"/>
    </source>
</evidence>
<evidence type="ECO:0000256" key="4">
    <source>
        <dbReference type="ARBA" id="ARBA00023242"/>
    </source>
</evidence>
<feature type="compositionally biased region" description="Basic residues" evidence="6">
    <location>
        <begin position="8"/>
        <end position="24"/>
    </location>
</feature>
<comment type="function">
    <text evidence="5">May play a role in ribosome biogenesis.</text>
</comment>
<comment type="subcellular location">
    <subcellularLocation>
        <location evidence="5">Nucleus</location>
        <location evidence="5">Nucleolus</location>
    </subcellularLocation>
    <subcellularLocation>
        <location evidence="5">Nucleus</location>
        <location evidence="5">Nucleoplasm</location>
    </subcellularLocation>
</comment>
<keyword evidence="8" id="KW-1185">Reference proteome</keyword>
<reference evidence="8" key="1">
    <citation type="submission" date="2017-01" db="EMBL/GenBank/DDBJ databases">
        <authorList>
            <person name="Wang Y."/>
            <person name="White M."/>
            <person name="Kvist S."/>
            <person name="Moncalvo J.-M."/>
        </authorList>
    </citation>
    <scope>NUCLEOTIDE SEQUENCE [LARGE SCALE GENOMIC DNA]</scope>
    <source>
        <strain evidence="8">ID-206-W2</strain>
    </source>
</reference>
<dbReference type="AlphaFoldDB" id="A0A1R1XV57"/>
<gene>
    <name evidence="7" type="ORF">AYI69_g6977</name>
</gene>
<evidence type="ECO:0000256" key="5">
    <source>
        <dbReference type="PIRNR" id="PIRNR017302"/>
    </source>
</evidence>
<feature type="compositionally biased region" description="Acidic residues" evidence="6">
    <location>
        <begin position="305"/>
        <end position="319"/>
    </location>
</feature>
<dbReference type="Pfam" id="PF07767">
    <property type="entry name" value="Nop53"/>
    <property type="match status" value="1"/>
</dbReference>
<organism evidence="7 8">
    <name type="scientific">Smittium culicis</name>
    <dbReference type="NCBI Taxonomy" id="133412"/>
    <lineage>
        <taxon>Eukaryota</taxon>
        <taxon>Fungi</taxon>
        <taxon>Fungi incertae sedis</taxon>
        <taxon>Zoopagomycota</taxon>
        <taxon>Kickxellomycotina</taxon>
        <taxon>Harpellomycetes</taxon>
        <taxon>Harpellales</taxon>
        <taxon>Legeriomycetaceae</taxon>
        <taxon>Smittium</taxon>
    </lineage>
</organism>
<dbReference type="PANTHER" id="PTHR14211">
    <property type="entry name" value="GLIOMA SUPPRESSOR CANDIDATE REGION GENE 2"/>
    <property type="match status" value="1"/>
</dbReference>
<comment type="caution">
    <text evidence="7">The sequence shown here is derived from an EMBL/GenBank/DDBJ whole genome shotgun (WGS) entry which is preliminary data.</text>
</comment>
<accession>A0A1R1XV57</accession>
<dbReference type="Proteomes" id="UP000187429">
    <property type="component" value="Unassembled WGS sequence"/>
</dbReference>
<evidence type="ECO:0000313" key="8">
    <source>
        <dbReference type="Proteomes" id="UP000187429"/>
    </source>
</evidence>
<feature type="region of interest" description="Disordered" evidence="6">
    <location>
        <begin position="255"/>
        <end position="349"/>
    </location>
</feature>
<dbReference type="PIRSF" id="PIRSF017302">
    <property type="entry name" value="Gltscr2"/>
    <property type="match status" value="1"/>
</dbReference>
<keyword evidence="3 5" id="KW-0690">Ribosome biogenesis</keyword>
<protein>
    <recommendedName>
        <fullName evidence="2 5">Ribosome biogenesis protein NOP53</fullName>
    </recommendedName>
</protein>
<dbReference type="GO" id="GO:0008097">
    <property type="term" value="F:5S rRNA binding"/>
    <property type="evidence" value="ECO:0007669"/>
    <property type="project" value="TreeGrafter"/>
</dbReference>
<feature type="region of interest" description="Disordered" evidence="6">
    <location>
        <begin position="1"/>
        <end position="24"/>
    </location>
</feature>
<dbReference type="GO" id="GO:0005654">
    <property type="term" value="C:nucleoplasm"/>
    <property type="evidence" value="ECO:0007669"/>
    <property type="project" value="UniProtKB-SubCell"/>
</dbReference>
<dbReference type="PANTHER" id="PTHR14211:SF7">
    <property type="entry name" value="RIBOSOME BIOGENESIS PROTEIN NOP53"/>
    <property type="match status" value="1"/>
</dbReference>
<evidence type="ECO:0000256" key="1">
    <source>
        <dbReference type="ARBA" id="ARBA00008838"/>
    </source>
</evidence>
<evidence type="ECO:0000256" key="3">
    <source>
        <dbReference type="ARBA" id="ARBA00022517"/>
    </source>
</evidence>
<dbReference type="GO" id="GO:0006364">
    <property type="term" value="P:rRNA processing"/>
    <property type="evidence" value="ECO:0007669"/>
    <property type="project" value="TreeGrafter"/>
</dbReference>
<dbReference type="GO" id="GO:0005730">
    <property type="term" value="C:nucleolus"/>
    <property type="evidence" value="ECO:0007669"/>
    <property type="project" value="UniProtKB-SubCell"/>
</dbReference>
<evidence type="ECO:0000256" key="6">
    <source>
        <dbReference type="SAM" id="MobiDB-lite"/>
    </source>
</evidence>